<sequence length="434" mass="46071">MPSRRLTSGGEASRAGSARAKPRERLRSAHARANIGQPFDHLQERLTMTAPLSPAGPLSGVRVLDLSRMIAAPFAAMSLGELGADVVKVERAGAGDDTRFFGPFDESGESPYFWAYNRNKAGIALDLSSDEGRQVVRRLALEWADVVIENFKGGTLERWGLGLDDLRAEKPSLVTASVRGYPLGDDRPGYDFILQAGAGLMSITGEPDGDPVRVGLPVVDLFAGHYLTSGILAALLERARSGRGQHVSVSLYEAQVSMLAHAGLHYLALGHQTPRVGNGNSSAGPYDVYPTKTDPVAVCCGSQHQFTGFCRELGREDLLEDPRFGSNSARVAHKSDLDAIVVAEFAALPAEAVLAKLEAAGVPSGPVRTLPEVFDDEPATQPMKHVLPTDGGGQQPAIGLPWVFSDTPVGPRSAAPRLGQQSEEILALLTDGAV</sequence>
<dbReference type="GO" id="GO:0008410">
    <property type="term" value="F:CoA-transferase activity"/>
    <property type="evidence" value="ECO:0007669"/>
    <property type="project" value="TreeGrafter"/>
</dbReference>
<dbReference type="InterPro" id="IPR050483">
    <property type="entry name" value="CoA-transferase_III_domain"/>
</dbReference>
<dbReference type="EMBL" id="WLCI01000002">
    <property type="protein sequence ID" value="MTB93884.1"/>
    <property type="molecule type" value="Genomic_DNA"/>
</dbReference>
<evidence type="ECO:0000256" key="2">
    <source>
        <dbReference type="SAM" id="MobiDB-lite"/>
    </source>
</evidence>
<dbReference type="InterPro" id="IPR003673">
    <property type="entry name" value="CoA-Trfase_fam_III"/>
</dbReference>
<comment type="caution">
    <text evidence="3">The sequence shown here is derived from an EMBL/GenBank/DDBJ whole genome shotgun (WGS) entry which is preliminary data.</text>
</comment>
<keyword evidence="1 3" id="KW-0808">Transferase</keyword>
<name>A0A6I3J4H6_9ACTN</name>
<dbReference type="InterPro" id="IPR023606">
    <property type="entry name" value="CoA-Trfase_III_dom_1_sf"/>
</dbReference>
<dbReference type="Pfam" id="PF02515">
    <property type="entry name" value="CoA_transf_3"/>
    <property type="match status" value="1"/>
</dbReference>
<protein>
    <submittedName>
        <fullName evidence="3">CoA transferase</fullName>
    </submittedName>
</protein>
<feature type="region of interest" description="Disordered" evidence="2">
    <location>
        <begin position="1"/>
        <end position="26"/>
    </location>
</feature>
<evidence type="ECO:0000313" key="4">
    <source>
        <dbReference type="Proteomes" id="UP000433406"/>
    </source>
</evidence>
<dbReference type="SUPFAM" id="SSF89796">
    <property type="entry name" value="CoA-transferase family III (CaiB/BaiF)"/>
    <property type="match status" value="1"/>
</dbReference>
<evidence type="ECO:0000256" key="1">
    <source>
        <dbReference type="ARBA" id="ARBA00022679"/>
    </source>
</evidence>
<accession>A0A6I3J4H6</accession>
<dbReference type="PANTHER" id="PTHR48207:SF3">
    <property type="entry name" value="SUCCINATE--HYDROXYMETHYLGLUTARATE COA-TRANSFERASE"/>
    <property type="match status" value="1"/>
</dbReference>
<dbReference type="InterPro" id="IPR044855">
    <property type="entry name" value="CoA-Trfase_III_dom3_sf"/>
</dbReference>
<gene>
    <name evidence="3" type="ORF">GGQ22_02205</name>
</gene>
<keyword evidence="4" id="KW-1185">Reference proteome</keyword>
<dbReference type="Proteomes" id="UP000433406">
    <property type="component" value="Unassembled WGS sequence"/>
</dbReference>
<organism evidence="3 4">
    <name type="scientific">Nocardioides marmotae</name>
    <dbReference type="NCBI Taxonomy" id="2663857"/>
    <lineage>
        <taxon>Bacteria</taxon>
        <taxon>Bacillati</taxon>
        <taxon>Actinomycetota</taxon>
        <taxon>Actinomycetes</taxon>
        <taxon>Propionibacteriales</taxon>
        <taxon>Nocardioidaceae</taxon>
        <taxon>Nocardioides</taxon>
    </lineage>
</organism>
<feature type="compositionally biased region" description="Low complexity" evidence="2">
    <location>
        <begin position="8"/>
        <end position="19"/>
    </location>
</feature>
<dbReference type="Gene3D" id="3.30.1540.10">
    <property type="entry name" value="formyl-coa transferase, domain 3"/>
    <property type="match status" value="1"/>
</dbReference>
<dbReference type="PANTHER" id="PTHR48207">
    <property type="entry name" value="SUCCINATE--HYDROXYMETHYLGLUTARATE COA-TRANSFERASE"/>
    <property type="match status" value="1"/>
</dbReference>
<proteinExistence type="predicted"/>
<reference evidence="3 4" key="1">
    <citation type="submission" date="2019-10" db="EMBL/GenBank/DDBJ databases">
        <title>Nocardioides novel species isolated from the excrement of Marmot.</title>
        <authorList>
            <person name="Zhang G."/>
        </authorList>
    </citation>
    <scope>NUCLEOTIDE SEQUENCE [LARGE SCALE GENOMIC DNA]</scope>
    <source>
        <strain evidence="4">zg-579</strain>
    </source>
</reference>
<dbReference type="AlphaFoldDB" id="A0A6I3J4H6"/>
<evidence type="ECO:0000313" key="3">
    <source>
        <dbReference type="EMBL" id="MTB93884.1"/>
    </source>
</evidence>
<dbReference type="Gene3D" id="3.40.50.10540">
    <property type="entry name" value="Crotonobetainyl-coa:carnitine coa-transferase, domain 1"/>
    <property type="match status" value="1"/>
</dbReference>